<reference evidence="3 4" key="1">
    <citation type="journal article" date="2011" name="Proc. Natl. Acad. Sci. U.S.A.">
        <title>Evolutionary erosion of yeast sex chromosomes by mating-type switching accidents.</title>
        <authorList>
            <person name="Gordon J.L."/>
            <person name="Armisen D."/>
            <person name="Proux-Wera E."/>
            <person name="Oheigeartaigh S.S."/>
            <person name="Byrne K.P."/>
            <person name="Wolfe K.H."/>
        </authorList>
    </citation>
    <scope>NUCLEOTIDE SEQUENCE [LARGE SCALE GENOMIC DNA]</scope>
    <source>
        <strain evidence="4">ATCC 34711 / CBS 6284 / DSM 70876 / NBRC 10599 / NRRL Y-10934 / UCD 77-7</strain>
    </source>
</reference>
<gene>
    <name evidence="3" type="primary">TBLA0C03720</name>
    <name evidence="3" type="ORF">TBLA_0C03720</name>
</gene>
<dbReference type="InterPro" id="IPR003337">
    <property type="entry name" value="Trehalose_PPase"/>
</dbReference>
<dbReference type="EMBL" id="HE806318">
    <property type="protein sequence ID" value="CCH60175.1"/>
    <property type="molecule type" value="Genomic_DNA"/>
</dbReference>
<dbReference type="Pfam" id="PF00982">
    <property type="entry name" value="Glyco_transf_20"/>
    <property type="match status" value="1"/>
</dbReference>
<feature type="compositionally biased region" description="Polar residues" evidence="2">
    <location>
        <begin position="61"/>
        <end position="72"/>
    </location>
</feature>
<keyword evidence="4" id="KW-1185">Reference proteome</keyword>
<evidence type="ECO:0000256" key="1">
    <source>
        <dbReference type="ARBA" id="ARBA00022553"/>
    </source>
</evidence>
<dbReference type="GeneID" id="14495155"/>
<proteinExistence type="predicted"/>
<accession>I2H1C3</accession>
<dbReference type="PANTHER" id="PTHR10788:SF15">
    <property type="entry name" value="TREHALOSE SYNTHASE COMPLEX REGULATORY SUBUNIT TPS3-RELATED"/>
    <property type="match status" value="1"/>
</dbReference>
<keyword evidence="1" id="KW-0597">Phosphoprotein</keyword>
<dbReference type="SUPFAM" id="SSF53756">
    <property type="entry name" value="UDP-Glycosyltransferase/glycogen phosphorylase"/>
    <property type="match status" value="1"/>
</dbReference>
<dbReference type="AlphaFoldDB" id="I2H1C3"/>
<evidence type="ECO:0000313" key="3">
    <source>
        <dbReference type="EMBL" id="CCH60175.1"/>
    </source>
</evidence>
<evidence type="ECO:0000313" key="4">
    <source>
        <dbReference type="Proteomes" id="UP000002866"/>
    </source>
</evidence>
<dbReference type="KEGG" id="tbl:TBLA_0C03720"/>
<dbReference type="OMA" id="CHEFIVC"/>
<evidence type="ECO:0000256" key="2">
    <source>
        <dbReference type="SAM" id="MobiDB-lite"/>
    </source>
</evidence>
<dbReference type="GO" id="GO:0005992">
    <property type="term" value="P:trehalose biosynthetic process"/>
    <property type="evidence" value="ECO:0007669"/>
    <property type="project" value="InterPro"/>
</dbReference>
<dbReference type="RefSeq" id="XP_004179694.1">
    <property type="nucleotide sequence ID" value="XM_004179646.1"/>
</dbReference>
<feature type="compositionally biased region" description="Polar residues" evidence="2">
    <location>
        <begin position="94"/>
        <end position="106"/>
    </location>
</feature>
<dbReference type="InParanoid" id="I2H1C3"/>
<dbReference type="GO" id="GO:0003825">
    <property type="term" value="F:alpha,alpha-trehalose-phosphate synthase (UDP-forming) activity"/>
    <property type="evidence" value="ECO:0007669"/>
    <property type="project" value="TreeGrafter"/>
</dbReference>
<dbReference type="FunFam" id="3.40.50.2000:FF:000099">
    <property type="entry name" value="Alpha,alpha-trehalose phosphate synthase subunit, putative"/>
    <property type="match status" value="1"/>
</dbReference>
<dbReference type="eggNOG" id="KOG1050">
    <property type="taxonomic scope" value="Eukaryota"/>
</dbReference>
<dbReference type="STRING" id="1071380.I2H1C3"/>
<dbReference type="SUPFAM" id="SSF56784">
    <property type="entry name" value="HAD-like"/>
    <property type="match status" value="1"/>
</dbReference>
<dbReference type="GO" id="GO:0004805">
    <property type="term" value="F:trehalose-phosphatase activity"/>
    <property type="evidence" value="ECO:0007669"/>
    <property type="project" value="TreeGrafter"/>
</dbReference>
<dbReference type="HOGENOM" id="CLU_002351_2_0_1"/>
<dbReference type="Pfam" id="PF02358">
    <property type="entry name" value="Trehalose_PPase"/>
    <property type="match status" value="1"/>
</dbReference>
<dbReference type="Proteomes" id="UP000002866">
    <property type="component" value="Chromosome 3"/>
</dbReference>
<sequence>MTVIIASLFLPHQPQFIVDSFSDAAANLANSDLVKIKEPIVPTPTAAAIPEEPASRRSVHRSSISQIPNRQDSIISLGNSNRSNSSSSASNNSGTTVVGSSASDNSTDEVISSEAFIENLTTGIPSNNSYSTSGASNETIITDGNDSSMAKEKAVITPRSKTLLDIKDPAQAALQHGSKLSFPSMRRSSQVVNNHDRASLLKPAEVFAHLPWQIVKGSKGNIGMFNAVETALEEELICDQKTNDIIPVSWVGTVGVPTDELPNNVVDDIVKRLRTHYNSNAVITDDITFKGAYKNFCKQILWPTLHYQIPDNPNSKAFEDHSWNHYQKLNQQFANVIIKNYKNGDTIWIHDYHLMLVPGMIREKLPDAKIGFFLHVSFPSSEVFRCFAQRELLLKGICGSNSVGFQTKEYSRHFLQTCNRLLMADIINDGVKYNGKMVRVNSTPIGIDLFKLDKQIKSKQTSDFRKIIRQRWKDKKLIVSRDHLDPIRGIDKKLLAFERFLIENPEYREKVVLIQICIGGNKTTRNDYIERKVTIIADRINSLSSNNISDFSTQHVVFLHQEIDRNQYLALACEADIFLISAFREGMNLTCHDFVTCSMDKKAPLLLSEFTGSADLLKGGAVLINPWDIKHQAESIKYALEMSTPEKIRNWKSMAKAVVNNDSDHWVIKSLQGINEAWEAYKESSTVTSVSIPQIIADYKHSSNRLFILKVSTPPTSRLISALTDLISARNYVYILSHFSKSVFEGLYSRVSNIGLIAENGAYVKLNNGSAGWYNIVEHTYWINQVCKTLDAKIERLPGAYYKIADSMVRFHTENAEDKDRVSSVVGETITHINTLFGSKGVHAYLHKGILFVQQTGLSIDAIQFILRYYSATTSGSNSELSIDQKVEPSIPISPVKQPNSYFNKHNFPDQAIDFALVSGSSSPVVEPLFGVINTEVNNSSLKFGHSIVYGNTLASLANEHVDGANELINVLEMISSDDSKET</sequence>
<feature type="compositionally biased region" description="Low complexity" evidence="2">
    <location>
        <begin position="73"/>
        <end position="93"/>
    </location>
</feature>
<dbReference type="InterPro" id="IPR036412">
    <property type="entry name" value="HAD-like_sf"/>
</dbReference>
<name>I2H1C3_HENB6</name>
<protein>
    <submittedName>
        <fullName evidence="3">Uncharacterized protein</fullName>
    </submittedName>
</protein>
<dbReference type="PANTHER" id="PTHR10788">
    <property type="entry name" value="TREHALOSE-6-PHOSPHATE SYNTHASE"/>
    <property type="match status" value="1"/>
</dbReference>
<dbReference type="CDD" id="cd03788">
    <property type="entry name" value="GT20_TPS"/>
    <property type="match status" value="1"/>
</dbReference>
<dbReference type="GO" id="GO:0005829">
    <property type="term" value="C:cytosol"/>
    <property type="evidence" value="ECO:0007669"/>
    <property type="project" value="TreeGrafter"/>
</dbReference>
<organism evidence="3 4">
    <name type="scientific">Henningerozyma blattae (strain ATCC 34711 / CBS 6284 / DSM 70876 / NBRC 10599 / NRRL Y-10934 / UCD 77-7)</name>
    <name type="common">Yeast</name>
    <name type="synonym">Tetrapisispora blattae</name>
    <dbReference type="NCBI Taxonomy" id="1071380"/>
    <lineage>
        <taxon>Eukaryota</taxon>
        <taxon>Fungi</taxon>
        <taxon>Dikarya</taxon>
        <taxon>Ascomycota</taxon>
        <taxon>Saccharomycotina</taxon>
        <taxon>Saccharomycetes</taxon>
        <taxon>Saccharomycetales</taxon>
        <taxon>Saccharomycetaceae</taxon>
        <taxon>Henningerozyma</taxon>
    </lineage>
</organism>
<feature type="region of interest" description="Disordered" evidence="2">
    <location>
        <begin position="45"/>
        <end position="106"/>
    </location>
</feature>
<dbReference type="OrthoDB" id="755951at2759"/>
<dbReference type="GO" id="GO:0005946">
    <property type="term" value="C:alpha,alpha-trehalose-phosphate synthase complex (UDP-forming)"/>
    <property type="evidence" value="ECO:0007669"/>
    <property type="project" value="TreeGrafter"/>
</dbReference>
<dbReference type="InterPro" id="IPR001830">
    <property type="entry name" value="Glyco_trans_20"/>
</dbReference>
<dbReference type="Gene3D" id="3.40.50.2000">
    <property type="entry name" value="Glycogen Phosphorylase B"/>
    <property type="match status" value="2"/>
</dbReference>